<dbReference type="SUPFAM" id="SSF117856">
    <property type="entry name" value="AF0104/ALDC/Ptd012-like"/>
    <property type="match status" value="1"/>
</dbReference>
<keyword evidence="2" id="KW-0238">DNA-binding</keyword>
<reference evidence="2 3" key="1">
    <citation type="submission" date="2016-10" db="EMBL/GenBank/DDBJ databases">
        <authorList>
            <person name="de Groot N.N."/>
        </authorList>
    </citation>
    <scope>NUCLEOTIDE SEQUENCE [LARGE SCALE GENOMIC DNA]</scope>
    <source>
        <strain evidence="2 3">DSM 9990</strain>
    </source>
</reference>
<protein>
    <submittedName>
        <fullName evidence="2">Predicted DNA-binding protein with PD1-like DNA-binding motif</fullName>
    </submittedName>
</protein>
<dbReference type="OrthoDB" id="9798999at2"/>
<evidence type="ECO:0000313" key="3">
    <source>
        <dbReference type="Proteomes" id="UP000199611"/>
    </source>
</evidence>
<dbReference type="STRING" id="39841.SAMN05660836_00134"/>
<dbReference type="EMBL" id="FOUU01000001">
    <property type="protein sequence ID" value="SFM41603.1"/>
    <property type="molecule type" value="Genomic_DNA"/>
</dbReference>
<dbReference type="PROSITE" id="PS51742">
    <property type="entry name" value="PPC"/>
    <property type="match status" value="1"/>
</dbReference>
<dbReference type="RefSeq" id="WP_093392660.1">
    <property type="nucleotide sequence ID" value="NZ_FOUU01000001.1"/>
</dbReference>
<sequence length="150" mass="16241">MKYAQGRIGRVFVLRLEEGEKLPDILEDFAKEQGIRNGVVFLLGGADRGSRLVVGPDESVSDRIVPLVHEMSGITEMVGLGTVFRDETGSPTVHLHMAAGREGNASVGCSRAGVLVWLVGEVVIIELEGLSALRRRDPRSGLSLLDFTEE</sequence>
<dbReference type="CDD" id="cd11378">
    <property type="entry name" value="DUF296"/>
    <property type="match status" value="1"/>
</dbReference>
<dbReference type="InterPro" id="IPR005175">
    <property type="entry name" value="PPC_dom"/>
</dbReference>
<gene>
    <name evidence="2" type="ORF">SAMN05660836_00134</name>
</gene>
<dbReference type="GO" id="GO:0003677">
    <property type="term" value="F:DNA binding"/>
    <property type="evidence" value="ECO:0007669"/>
    <property type="project" value="UniProtKB-KW"/>
</dbReference>
<organism evidence="2 3">
    <name type="scientific">Thermodesulforhabdus norvegica</name>
    <dbReference type="NCBI Taxonomy" id="39841"/>
    <lineage>
        <taxon>Bacteria</taxon>
        <taxon>Pseudomonadati</taxon>
        <taxon>Thermodesulfobacteriota</taxon>
        <taxon>Syntrophobacteria</taxon>
        <taxon>Syntrophobacterales</taxon>
        <taxon>Thermodesulforhabdaceae</taxon>
        <taxon>Thermodesulforhabdus</taxon>
    </lineage>
</organism>
<name>A0A1I4QPJ0_9BACT</name>
<keyword evidence="3" id="KW-1185">Reference proteome</keyword>
<dbReference type="Gene3D" id="3.30.1330.80">
    <property type="entry name" value="Hypothetical protein, similar to alpha- acetolactate decarboxylase, domain 2"/>
    <property type="match status" value="1"/>
</dbReference>
<evidence type="ECO:0000313" key="2">
    <source>
        <dbReference type="EMBL" id="SFM41603.1"/>
    </source>
</evidence>
<dbReference type="Pfam" id="PF03479">
    <property type="entry name" value="PCC"/>
    <property type="match status" value="1"/>
</dbReference>
<dbReference type="PANTHER" id="PTHR34988">
    <property type="entry name" value="PROTEIN, PUTATIVE-RELATED"/>
    <property type="match status" value="1"/>
</dbReference>
<dbReference type="AlphaFoldDB" id="A0A1I4QPJ0"/>
<dbReference type="Proteomes" id="UP000199611">
    <property type="component" value="Unassembled WGS sequence"/>
</dbReference>
<accession>A0A1I4QPJ0</accession>
<feature type="domain" description="PPC" evidence="1">
    <location>
        <begin position="6"/>
        <end position="148"/>
    </location>
</feature>
<proteinExistence type="predicted"/>
<evidence type="ECO:0000259" key="1">
    <source>
        <dbReference type="PROSITE" id="PS51742"/>
    </source>
</evidence>
<dbReference type="PANTHER" id="PTHR34988:SF1">
    <property type="entry name" value="DNA-BINDING PROTEIN"/>
    <property type="match status" value="1"/>
</dbReference>